<evidence type="ECO:0000256" key="1">
    <source>
        <dbReference type="SAM" id="MobiDB-lite"/>
    </source>
</evidence>
<dbReference type="AlphaFoldDB" id="A0A512DEF6"/>
<reference evidence="2 3" key="1">
    <citation type="submission" date="2019-07" db="EMBL/GenBank/DDBJ databases">
        <title>Whole genome shotgun sequence of Cellulomonas aerilata NBRC 106308.</title>
        <authorList>
            <person name="Hosoyama A."/>
            <person name="Uohara A."/>
            <person name="Ohji S."/>
            <person name="Ichikawa N."/>
        </authorList>
    </citation>
    <scope>NUCLEOTIDE SEQUENCE [LARGE SCALE GENOMIC DNA]</scope>
    <source>
        <strain evidence="2 3">NBRC 106308</strain>
    </source>
</reference>
<feature type="region of interest" description="Disordered" evidence="1">
    <location>
        <begin position="264"/>
        <end position="329"/>
    </location>
</feature>
<dbReference type="EMBL" id="BJYY01000016">
    <property type="protein sequence ID" value="GEO34841.1"/>
    <property type="molecule type" value="Genomic_DNA"/>
</dbReference>
<gene>
    <name evidence="2" type="ORF">CAE01nite_25660</name>
</gene>
<comment type="caution">
    <text evidence="2">The sequence shown here is derived from an EMBL/GenBank/DDBJ whole genome shotgun (WGS) entry which is preliminary data.</text>
</comment>
<organism evidence="2 3">
    <name type="scientific">Cellulomonas aerilata</name>
    <dbReference type="NCBI Taxonomy" id="515326"/>
    <lineage>
        <taxon>Bacteria</taxon>
        <taxon>Bacillati</taxon>
        <taxon>Actinomycetota</taxon>
        <taxon>Actinomycetes</taxon>
        <taxon>Micrococcales</taxon>
        <taxon>Cellulomonadaceae</taxon>
        <taxon>Cellulomonas</taxon>
    </lineage>
</organism>
<keyword evidence="3" id="KW-1185">Reference proteome</keyword>
<evidence type="ECO:0008006" key="4">
    <source>
        <dbReference type="Google" id="ProtNLM"/>
    </source>
</evidence>
<name>A0A512DEF6_9CELL</name>
<accession>A0A512DEF6</accession>
<dbReference type="SUPFAM" id="SSF109604">
    <property type="entry name" value="HD-domain/PDEase-like"/>
    <property type="match status" value="1"/>
</dbReference>
<evidence type="ECO:0000313" key="3">
    <source>
        <dbReference type="Proteomes" id="UP000321181"/>
    </source>
</evidence>
<dbReference type="Gene3D" id="1.10.3210.10">
    <property type="entry name" value="Hypothetical protein af1432"/>
    <property type="match status" value="1"/>
</dbReference>
<protein>
    <recommendedName>
        <fullName evidence="4">Metal-dependent HD superfamily phosphohydrolase</fullName>
    </recommendedName>
</protein>
<feature type="compositionally biased region" description="Low complexity" evidence="1">
    <location>
        <begin position="320"/>
        <end position="329"/>
    </location>
</feature>
<evidence type="ECO:0000313" key="2">
    <source>
        <dbReference type="EMBL" id="GEO34841.1"/>
    </source>
</evidence>
<feature type="compositionally biased region" description="Polar residues" evidence="1">
    <location>
        <begin position="274"/>
        <end position="290"/>
    </location>
</feature>
<sequence>MRGYDVGSYQHFDEVREAPMGVYDAPQWLLSAWSASCREAGATAAPEQVRAVGQRLIERWSEPGRHFHNIKHLVHVLSRVDELAQETHEPDLVRLAAWYHGAIFDAAQKAAYANRGGEDEVASAELARTELAALGIPERRVERVAELVVALVRHTATPGDFDCAVLCDADLAMLAAEPQRYKSYLKDLRAEYAHVPFEDYLRARAAILTKFQKRSSLFASPLGAAWEEPARQNVAAELHRIRKELASLESAAAVAGVVAEGSGVPGSDGVVNGSPGQPATDDSSRNGTTVPASATGADASTPAAPAAPVTSGPGRGSGAGPRRTGLWFR</sequence>
<proteinExistence type="predicted"/>
<dbReference type="Proteomes" id="UP000321181">
    <property type="component" value="Unassembled WGS sequence"/>
</dbReference>
<dbReference type="InterPro" id="IPR009218">
    <property type="entry name" value="HD_phosphohydro"/>
</dbReference>
<dbReference type="PANTHER" id="PTHR21174:SF0">
    <property type="entry name" value="HD PHOSPHOHYDROLASE FAMILY PROTEIN-RELATED"/>
    <property type="match status" value="1"/>
</dbReference>
<feature type="compositionally biased region" description="Low complexity" evidence="1">
    <location>
        <begin position="291"/>
        <end position="312"/>
    </location>
</feature>
<dbReference type="PANTHER" id="PTHR21174">
    <property type="match status" value="1"/>
</dbReference>